<sequence>MSLYYFQILNGIGLGMIYFLMGVGLTIIFGMMNFVNFAHGVLYTLGAYFCFQFITMTDNFWVGLLVTPFAVGAFAYLLERVLIRKLYKLDHAVQILITIGVMLVIREAILIIWGTVPKPVSTPDLLKGVMVFGDFVYPQYRLFIVAATSLIAVALWYLLEKTKFGIQVRAGSENPKMVSLLGINTERLFAITFVLGVALAGIAGALLTPIRGADAFAGLEALGIAFVVVVIGGMGSFTGALIGGLIVGLVQSFTAIIWPEGANVMIYSVMAAIILLRPNGLFGRA</sequence>
<dbReference type="GO" id="GO:0006865">
    <property type="term" value="P:amino acid transport"/>
    <property type="evidence" value="ECO:0007669"/>
    <property type="project" value="UniProtKB-KW"/>
</dbReference>
<comment type="subcellular location">
    <subcellularLocation>
        <location evidence="1">Cell membrane</location>
        <topology evidence="1">Multi-pass membrane protein</topology>
    </subcellularLocation>
</comment>
<evidence type="ECO:0000256" key="4">
    <source>
        <dbReference type="ARBA" id="ARBA00022692"/>
    </source>
</evidence>
<dbReference type="EMBL" id="OBEL01000002">
    <property type="protein sequence ID" value="SNZ19101.1"/>
    <property type="molecule type" value="Genomic_DNA"/>
</dbReference>
<feature type="transmembrane region" description="Helical" evidence="9">
    <location>
        <begin position="95"/>
        <end position="116"/>
    </location>
</feature>
<keyword evidence="6 9" id="KW-1133">Transmembrane helix</keyword>
<keyword evidence="5" id="KW-0029">Amino-acid transport</keyword>
<keyword evidence="7 9" id="KW-0472">Membrane</keyword>
<proteinExistence type="inferred from homology"/>
<feature type="transmembrane region" description="Helical" evidence="9">
    <location>
        <begin position="264"/>
        <end position="282"/>
    </location>
</feature>
<feature type="transmembrane region" description="Helical" evidence="9">
    <location>
        <begin position="60"/>
        <end position="83"/>
    </location>
</feature>
<dbReference type="PANTHER" id="PTHR11795:SF442">
    <property type="entry name" value="ABC TRANSPORTER ATP-BINDING PROTEIN"/>
    <property type="match status" value="1"/>
</dbReference>
<keyword evidence="2" id="KW-0813">Transport</keyword>
<dbReference type="PANTHER" id="PTHR11795">
    <property type="entry name" value="BRANCHED-CHAIN AMINO ACID TRANSPORT SYSTEM PERMEASE PROTEIN LIVH"/>
    <property type="match status" value="1"/>
</dbReference>
<dbReference type="AlphaFoldDB" id="A0A285PGU0"/>
<evidence type="ECO:0000313" key="11">
    <source>
        <dbReference type="Proteomes" id="UP000219439"/>
    </source>
</evidence>
<dbReference type="Pfam" id="PF02653">
    <property type="entry name" value="BPD_transp_2"/>
    <property type="match status" value="1"/>
</dbReference>
<evidence type="ECO:0000256" key="1">
    <source>
        <dbReference type="ARBA" id="ARBA00004651"/>
    </source>
</evidence>
<accession>A0A285PGU0</accession>
<gene>
    <name evidence="10" type="ORF">SAMN06265368_2180</name>
</gene>
<evidence type="ECO:0000256" key="3">
    <source>
        <dbReference type="ARBA" id="ARBA00022475"/>
    </source>
</evidence>
<evidence type="ECO:0000256" key="5">
    <source>
        <dbReference type="ARBA" id="ARBA00022970"/>
    </source>
</evidence>
<dbReference type="RefSeq" id="WP_097153475.1">
    <property type="nucleotide sequence ID" value="NZ_OBEL01000002.1"/>
</dbReference>
<reference evidence="10 11" key="1">
    <citation type="submission" date="2017-09" db="EMBL/GenBank/DDBJ databases">
        <authorList>
            <person name="Ehlers B."/>
            <person name="Leendertz F.H."/>
        </authorList>
    </citation>
    <scope>NUCLEOTIDE SEQUENCE [LARGE SCALE GENOMIC DNA]</scope>
    <source>
        <strain evidence="10 11">DSM 18289</strain>
    </source>
</reference>
<dbReference type="CDD" id="cd06582">
    <property type="entry name" value="TM_PBP1_LivH_like"/>
    <property type="match status" value="1"/>
</dbReference>
<evidence type="ECO:0000256" key="9">
    <source>
        <dbReference type="SAM" id="Phobius"/>
    </source>
</evidence>
<evidence type="ECO:0000256" key="6">
    <source>
        <dbReference type="ARBA" id="ARBA00022989"/>
    </source>
</evidence>
<name>A0A285PGU0_9HYPH</name>
<dbReference type="InterPro" id="IPR001851">
    <property type="entry name" value="ABC_transp_permease"/>
</dbReference>
<dbReference type="GO" id="GO:0022857">
    <property type="term" value="F:transmembrane transporter activity"/>
    <property type="evidence" value="ECO:0007669"/>
    <property type="project" value="InterPro"/>
</dbReference>
<dbReference type="Proteomes" id="UP000219439">
    <property type="component" value="Unassembled WGS sequence"/>
</dbReference>
<feature type="transmembrane region" description="Helical" evidence="9">
    <location>
        <begin position="34"/>
        <end position="54"/>
    </location>
</feature>
<evidence type="ECO:0000256" key="2">
    <source>
        <dbReference type="ARBA" id="ARBA00022448"/>
    </source>
</evidence>
<evidence type="ECO:0000256" key="8">
    <source>
        <dbReference type="ARBA" id="ARBA00037998"/>
    </source>
</evidence>
<dbReference type="GO" id="GO:0005886">
    <property type="term" value="C:plasma membrane"/>
    <property type="evidence" value="ECO:0007669"/>
    <property type="project" value="UniProtKB-SubCell"/>
</dbReference>
<keyword evidence="3" id="KW-1003">Cell membrane</keyword>
<keyword evidence="11" id="KW-1185">Reference proteome</keyword>
<dbReference type="OrthoDB" id="9807115at2"/>
<keyword evidence="4 9" id="KW-0812">Transmembrane</keyword>
<comment type="similarity">
    <text evidence="8">Belongs to the binding-protein-dependent transport system permease family. LivHM subfamily.</text>
</comment>
<evidence type="ECO:0000313" key="10">
    <source>
        <dbReference type="EMBL" id="SNZ19101.1"/>
    </source>
</evidence>
<feature type="transmembrane region" description="Helical" evidence="9">
    <location>
        <begin position="6"/>
        <end position="27"/>
    </location>
</feature>
<feature type="transmembrane region" description="Helical" evidence="9">
    <location>
        <begin position="188"/>
        <end position="210"/>
    </location>
</feature>
<dbReference type="InterPro" id="IPR052157">
    <property type="entry name" value="BCAA_transport_permease"/>
</dbReference>
<organism evidence="10 11">
    <name type="scientific">Cohaesibacter gelatinilyticus</name>
    <dbReference type="NCBI Taxonomy" id="372072"/>
    <lineage>
        <taxon>Bacteria</taxon>
        <taxon>Pseudomonadati</taxon>
        <taxon>Pseudomonadota</taxon>
        <taxon>Alphaproteobacteria</taxon>
        <taxon>Hyphomicrobiales</taxon>
        <taxon>Cohaesibacteraceae</taxon>
    </lineage>
</organism>
<feature type="transmembrane region" description="Helical" evidence="9">
    <location>
        <begin position="140"/>
        <end position="159"/>
    </location>
</feature>
<protein>
    <submittedName>
        <fullName evidence="10">Amino acid/amide ABC transporter membrane protein 1, HAAT family</fullName>
    </submittedName>
</protein>
<evidence type="ECO:0000256" key="7">
    <source>
        <dbReference type="ARBA" id="ARBA00023136"/>
    </source>
</evidence>